<sequence>MLNSKYDDDLLYLIRFKEFIDKNDAIQEILNNLWIGLPENYSREFIIKDKNTGWNSINAPINEAEHLKLIYDYLNTIIEEDMNLAGVSRMFLFTSSRKFNDNIRAFLNKVFKPLVDYINDQLSQKIIELTGLSQNMPQITQNIENNYGTTSAVGNGSISSVNTISMDNDSIEKLCSDVLSELIKSNFLSNDDKEVVIDDVETIQSEMSSSNPKRIKIKKAWISIQAILHKIPTGITVATQLMDLCDRVSQLF</sequence>
<protein>
    <submittedName>
        <fullName evidence="1">Uncharacterized protein</fullName>
    </submittedName>
</protein>
<dbReference type="Proteomes" id="UP000280648">
    <property type="component" value="Unassembled WGS sequence"/>
</dbReference>
<evidence type="ECO:0000313" key="2">
    <source>
        <dbReference type="Proteomes" id="UP000280648"/>
    </source>
</evidence>
<accession>A0A3R9KDC7</accession>
<dbReference type="EMBL" id="RJPI01000001">
    <property type="protein sequence ID" value="RSJ66034.1"/>
    <property type="molecule type" value="Genomic_DNA"/>
</dbReference>
<dbReference type="AlphaFoldDB" id="A0A3R9KDC7"/>
<reference evidence="1 2" key="1">
    <citation type="submission" date="2018-11" db="EMBL/GenBank/DDBJ databases">
        <title>Species Designations Belie Phenotypic and Genotypic Heterogeneity in Oral Streptococci.</title>
        <authorList>
            <person name="Velsko I."/>
        </authorList>
    </citation>
    <scope>NUCLEOTIDE SEQUENCE [LARGE SCALE GENOMIC DNA]</scope>
    <source>
        <strain evidence="1 2">BCC26</strain>
    </source>
</reference>
<organism evidence="1 2">
    <name type="scientific">Streptococcus oralis</name>
    <dbReference type="NCBI Taxonomy" id="1303"/>
    <lineage>
        <taxon>Bacteria</taxon>
        <taxon>Bacillati</taxon>
        <taxon>Bacillota</taxon>
        <taxon>Bacilli</taxon>
        <taxon>Lactobacillales</taxon>
        <taxon>Streptococcaceae</taxon>
        <taxon>Streptococcus</taxon>
    </lineage>
</organism>
<gene>
    <name evidence="1" type="ORF">D8803_00380</name>
</gene>
<evidence type="ECO:0000313" key="1">
    <source>
        <dbReference type="EMBL" id="RSJ66034.1"/>
    </source>
</evidence>
<proteinExistence type="predicted"/>
<name>A0A3R9KDC7_STROR</name>
<comment type="caution">
    <text evidence="1">The sequence shown here is derived from an EMBL/GenBank/DDBJ whole genome shotgun (WGS) entry which is preliminary data.</text>
</comment>